<dbReference type="Proteomes" id="UP000234803">
    <property type="component" value="Unassembled WGS sequence"/>
</dbReference>
<name>A0A9Q4EG08_9BACI</name>
<protein>
    <submittedName>
        <fullName evidence="2">Uncharacterized protein</fullName>
    </submittedName>
</protein>
<sequence>MNKKILSGALAVGLLVTGGTNVFAAENHTPAQKASSIKPMSAAYTTVTASNNQVTLSINGLSNPFTSKYYNMVAWTTDGGQPDSTKSNILATKRAGDTTSITLSLDEVKRKLGTGTRIYGWAQAANGTWYTCGSDSISL</sequence>
<keyword evidence="1" id="KW-0732">Signal</keyword>
<comment type="caution">
    <text evidence="2">The sequence shown here is derived from an EMBL/GenBank/DDBJ whole genome shotgun (WGS) entry which is preliminary data.</text>
</comment>
<dbReference type="GeneID" id="50134141"/>
<evidence type="ECO:0000313" key="2">
    <source>
        <dbReference type="EMBL" id="MCY9183587.1"/>
    </source>
</evidence>
<dbReference type="EMBL" id="JALAWA010000002">
    <property type="protein sequence ID" value="MCY9183587.1"/>
    <property type="molecule type" value="Genomic_DNA"/>
</dbReference>
<dbReference type="Proteomes" id="UP001073053">
    <property type="component" value="Unassembled WGS sequence"/>
</dbReference>
<evidence type="ECO:0000313" key="3">
    <source>
        <dbReference type="EMBL" id="PLS06175.1"/>
    </source>
</evidence>
<proteinExistence type="predicted"/>
<evidence type="ECO:0000313" key="4">
    <source>
        <dbReference type="Proteomes" id="UP000234803"/>
    </source>
</evidence>
<accession>A0A9Q4EG08</accession>
<dbReference type="AlphaFoldDB" id="A0A9Q4EG08"/>
<feature type="chain" id="PRO_5040050703" evidence="1">
    <location>
        <begin position="25"/>
        <end position="139"/>
    </location>
</feature>
<dbReference type="KEGG" id="bht:DIC78_04405"/>
<organism evidence="2 5">
    <name type="scientific">Bacillus halotolerans</name>
    <dbReference type="NCBI Taxonomy" id="260554"/>
    <lineage>
        <taxon>Bacteria</taxon>
        <taxon>Bacillati</taxon>
        <taxon>Bacillota</taxon>
        <taxon>Bacilli</taxon>
        <taxon>Bacillales</taxon>
        <taxon>Bacillaceae</taxon>
        <taxon>Bacillus</taxon>
    </lineage>
</organism>
<evidence type="ECO:0000313" key="5">
    <source>
        <dbReference type="Proteomes" id="UP001073053"/>
    </source>
</evidence>
<dbReference type="EMBL" id="PGUV01000011">
    <property type="protein sequence ID" value="PLS06175.1"/>
    <property type="molecule type" value="Genomic_DNA"/>
</dbReference>
<dbReference type="RefSeq" id="WP_095713685.1">
    <property type="nucleotide sequence ID" value="NZ_CP029364.1"/>
</dbReference>
<reference evidence="2" key="2">
    <citation type="submission" date="2022-02" db="EMBL/GenBank/DDBJ databases">
        <title>Crop Bioprotection Bacillus Genome Sequencing.</title>
        <authorList>
            <person name="Dunlap C."/>
        </authorList>
    </citation>
    <scope>NUCLEOTIDE SEQUENCE</scope>
    <source>
        <strain evidence="2">EC49O2N-C10</strain>
    </source>
</reference>
<evidence type="ECO:0000256" key="1">
    <source>
        <dbReference type="SAM" id="SignalP"/>
    </source>
</evidence>
<reference evidence="3 4" key="1">
    <citation type="submission" date="2017-12" db="EMBL/GenBank/DDBJ databases">
        <title>Comparative Functional Genomics of Dry Heat Resistant strains isolated from the Viking Spacecraft.</title>
        <authorList>
            <person name="Seuylemezian A."/>
            <person name="Cooper K."/>
            <person name="Vaishampayan P."/>
        </authorList>
    </citation>
    <scope>NUCLEOTIDE SEQUENCE [LARGE SCALE GENOMIC DNA]</scope>
    <source>
        <strain evidence="3 4">V48-19</strain>
    </source>
</reference>
<gene>
    <name evidence="3" type="ORF">CUU63_14010</name>
    <name evidence="2" type="ORF">MOF03_02790</name>
</gene>
<feature type="signal peptide" evidence="1">
    <location>
        <begin position="1"/>
        <end position="24"/>
    </location>
</feature>